<name>A0A5J4SDL6_9ZZZZ</name>
<comment type="caution">
    <text evidence="1">The sequence shown here is derived from an EMBL/GenBank/DDBJ whole genome shotgun (WGS) entry which is preliminary data.</text>
</comment>
<evidence type="ECO:0000313" key="1">
    <source>
        <dbReference type="EMBL" id="KAA6344239.1"/>
    </source>
</evidence>
<dbReference type="AlphaFoldDB" id="A0A5J4SDL6"/>
<gene>
    <name evidence="1" type="ORF">EZS27_008132</name>
</gene>
<dbReference type="EMBL" id="SNRY01000228">
    <property type="protein sequence ID" value="KAA6344239.1"/>
    <property type="molecule type" value="Genomic_DNA"/>
</dbReference>
<accession>A0A5J4SDL6</accession>
<organism evidence="1">
    <name type="scientific">termite gut metagenome</name>
    <dbReference type="NCBI Taxonomy" id="433724"/>
    <lineage>
        <taxon>unclassified sequences</taxon>
        <taxon>metagenomes</taxon>
        <taxon>organismal metagenomes</taxon>
    </lineage>
</organism>
<proteinExistence type="predicted"/>
<sequence>MKVNVIIERGEKSGLYSAYMDYYDALKFGINGYGRTIEQAKEDFLIARDEMKECCESMGIDFPEDLEFDFKYDVASFLEYYSNKLSPAGLQSITGIKQEQLNHYITGTKKLRRKIIESIEKKLHEFAEDMQQLHF</sequence>
<protein>
    <submittedName>
        <fullName evidence="1">Uncharacterized protein</fullName>
    </submittedName>
</protein>
<reference evidence="1" key="1">
    <citation type="submission" date="2019-03" db="EMBL/GenBank/DDBJ databases">
        <title>Single cell metagenomics reveals metabolic interactions within the superorganism composed of flagellate Streblomastix strix and complex community of Bacteroidetes bacteria on its surface.</title>
        <authorList>
            <person name="Treitli S.C."/>
            <person name="Kolisko M."/>
            <person name="Husnik F."/>
            <person name="Keeling P."/>
            <person name="Hampl V."/>
        </authorList>
    </citation>
    <scope>NUCLEOTIDE SEQUENCE</scope>
    <source>
        <strain evidence="1">STM</strain>
    </source>
</reference>